<reference evidence="3" key="1">
    <citation type="submission" date="2020-06" db="EMBL/GenBank/DDBJ databases">
        <title>Legume-microbial interactions unlock mineral nutrients during tropical forest succession.</title>
        <authorList>
            <person name="Epihov D.Z."/>
        </authorList>
    </citation>
    <scope>NUCLEOTIDE SEQUENCE [LARGE SCALE GENOMIC DNA]</scope>
    <source>
        <strain evidence="3">Pan2503</strain>
    </source>
</reference>
<sequence length="456" mass="51092">MMGRLNHEQGQLFYSFSLEQVVPDDHLARKIAAVLDLSWVRAELAPHYPNNGRPSIDPELMIRMLIIGYVFAIRSERALCRDVQVNLAYRWFCGLSIEDKIPDHSAFSRARNERFRDSDIFRRVFERVVETCIAAGLVGGEGFAVDASLIVADANKQRSIRGAEWNKERAAKEASRAVREYLATLDDAAFGAASEVTPKFVSPSDPAAQWTGAMRGPAFFAYADNYLVDVKFGVIVDVEATRAIRQAEVGAAKTMIGRTEERFGLKPERLAADTAYGSAATLNWIVNEKKIAPHIPVIDKSKRDDGSLSRENFTFDKVRNVYVCPQGKLLHTTGRIHEGETLLYRACTSDCGRCPLKPKCCPKAAERKIPRSIYEDARDATRALIDTEAFEQSRRDRKRVEMLFAHLKRILRLARLRLRGPRGAQFEFTLAAIAQNLRRLAKLVARPPPIAAACVA</sequence>
<keyword evidence="4" id="KW-1185">Reference proteome</keyword>
<feature type="domain" description="Transposase InsH N-terminal" evidence="1">
    <location>
        <begin position="17"/>
        <end position="112"/>
    </location>
</feature>
<comment type="caution">
    <text evidence="3">The sequence shown here is derived from an EMBL/GenBank/DDBJ whole genome shotgun (WGS) entry which is preliminary data.</text>
</comment>
<name>A0A7V8NQ08_9BACT</name>
<accession>A0A7V8NQ08</accession>
<dbReference type="Pfam" id="PF05598">
    <property type="entry name" value="DUF772"/>
    <property type="match status" value="1"/>
</dbReference>
<evidence type="ECO:0000313" key="4">
    <source>
        <dbReference type="Proteomes" id="UP000567293"/>
    </source>
</evidence>
<evidence type="ECO:0000313" key="3">
    <source>
        <dbReference type="EMBL" id="MBA0085353.1"/>
    </source>
</evidence>
<dbReference type="EMBL" id="JACDQQ010000981">
    <property type="protein sequence ID" value="MBA0085353.1"/>
    <property type="molecule type" value="Genomic_DNA"/>
</dbReference>
<dbReference type="Proteomes" id="UP000567293">
    <property type="component" value="Unassembled WGS sequence"/>
</dbReference>
<dbReference type="InterPro" id="IPR008490">
    <property type="entry name" value="Transposase_InsH_N"/>
</dbReference>
<dbReference type="AlphaFoldDB" id="A0A7V8NQ08"/>
<evidence type="ECO:0000259" key="2">
    <source>
        <dbReference type="Pfam" id="PF13751"/>
    </source>
</evidence>
<evidence type="ECO:0000259" key="1">
    <source>
        <dbReference type="Pfam" id="PF05598"/>
    </source>
</evidence>
<dbReference type="InterPro" id="IPR025668">
    <property type="entry name" value="Tnp_DDE_dom"/>
</dbReference>
<proteinExistence type="predicted"/>
<organism evidence="3 4">
    <name type="scientific">Candidatus Acidiferrum panamense</name>
    <dbReference type="NCBI Taxonomy" id="2741543"/>
    <lineage>
        <taxon>Bacteria</taxon>
        <taxon>Pseudomonadati</taxon>
        <taxon>Acidobacteriota</taxon>
        <taxon>Terriglobia</taxon>
        <taxon>Candidatus Acidiferrales</taxon>
        <taxon>Candidatus Acidiferrum</taxon>
    </lineage>
</organism>
<dbReference type="PANTHER" id="PTHR33408:SF2">
    <property type="entry name" value="TRANSPOSASE DDE DOMAIN-CONTAINING PROTEIN"/>
    <property type="match status" value="1"/>
</dbReference>
<protein>
    <submittedName>
        <fullName evidence="3">Transposase</fullName>
    </submittedName>
</protein>
<feature type="domain" description="Transposase DDE" evidence="2">
    <location>
        <begin position="323"/>
        <end position="441"/>
    </location>
</feature>
<gene>
    <name evidence="3" type="ORF">HRJ53_10175</name>
</gene>
<dbReference type="PANTHER" id="PTHR33408">
    <property type="entry name" value="TRANSPOSASE"/>
    <property type="match status" value="1"/>
</dbReference>
<dbReference type="Pfam" id="PF13751">
    <property type="entry name" value="DDE_Tnp_1_6"/>
    <property type="match status" value="1"/>
</dbReference>